<dbReference type="SUPFAM" id="SSF52743">
    <property type="entry name" value="Subtilisin-like"/>
    <property type="match status" value="1"/>
</dbReference>
<keyword evidence="3 6" id="KW-0378">Hydrolase</keyword>
<comment type="caution">
    <text evidence="9">The sequence shown here is derived from an EMBL/GenBank/DDBJ whole genome shotgun (WGS) entry which is preliminary data.</text>
</comment>
<name>A0A7C4KZQ9_9CHLR</name>
<evidence type="ECO:0000256" key="4">
    <source>
        <dbReference type="ARBA" id="ARBA00022825"/>
    </source>
</evidence>
<comment type="similarity">
    <text evidence="1 6 7">Belongs to the peptidase S8 family.</text>
</comment>
<dbReference type="Gene3D" id="3.40.50.200">
    <property type="entry name" value="Peptidase S8/S53 domain"/>
    <property type="match status" value="2"/>
</dbReference>
<dbReference type="InterPro" id="IPR015500">
    <property type="entry name" value="Peptidase_S8_subtilisin-rel"/>
</dbReference>
<evidence type="ECO:0000256" key="1">
    <source>
        <dbReference type="ARBA" id="ARBA00011073"/>
    </source>
</evidence>
<evidence type="ECO:0000313" key="9">
    <source>
        <dbReference type="EMBL" id="HGS87260.1"/>
    </source>
</evidence>
<evidence type="ECO:0000256" key="3">
    <source>
        <dbReference type="ARBA" id="ARBA00022801"/>
    </source>
</evidence>
<dbReference type="PROSITE" id="PS00136">
    <property type="entry name" value="SUBTILASE_ASP"/>
    <property type="match status" value="1"/>
</dbReference>
<feature type="active site" description="Charge relay system" evidence="5 6">
    <location>
        <position position="275"/>
    </location>
</feature>
<dbReference type="InterPro" id="IPR034213">
    <property type="entry name" value="S8_Vpr-like"/>
</dbReference>
<dbReference type="PROSITE" id="PS00137">
    <property type="entry name" value="SUBTILASE_HIS"/>
    <property type="match status" value="1"/>
</dbReference>
<feature type="active site" description="Charge relay system" evidence="5 6">
    <location>
        <position position="630"/>
    </location>
</feature>
<dbReference type="CDD" id="cd07474">
    <property type="entry name" value="Peptidases_S8_subtilisin_Vpr-like"/>
    <property type="match status" value="1"/>
</dbReference>
<feature type="domain" description="Peptidase S8/S53" evidence="8">
    <location>
        <begin position="193"/>
        <end position="680"/>
    </location>
</feature>
<dbReference type="GO" id="GO:0006508">
    <property type="term" value="P:proteolysis"/>
    <property type="evidence" value="ECO:0007669"/>
    <property type="project" value="UniProtKB-KW"/>
</dbReference>
<protein>
    <recommendedName>
        <fullName evidence="8">Peptidase S8/S53 domain-containing protein</fullName>
    </recommendedName>
</protein>
<evidence type="ECO:0000256" key="5">
    <source>
        <dbReference type="PIRSR" id="PIRSR615500-1"/>
    </source>
</evidence>
<dbReference type="GO" id="GO:0004252">
    <property type="term" value="F:serine-type endopeptidase activity"/>
    <property type="evidence" value="ECO:0007669"/>
    <property type="project" value="UniProtKB-UniRule"/>
</dbReference>
<keyword evidence="4 6" id="KW-0720">Serine protease</keyword>
<proteinExistence type="inferred from homology"/>
<dbReference type="InterPro" id="IPR000209">
    <property type="entry name" value="Peptidase_S8/S53_dom"/>
</dbReference>
<accession>A0A7C4KZQ9</accession>
<organism evidence="9">
    <name type="scientific">Bellilinea caldifistulae</name>
    <dbReference type="NCBI Taxonomy" id="360411"/>
    <lineage>
        <taxon>Bacteria</taxon>
        <taxon>Bacillati</taxon>
        <taxon>Chloroflexota</taxon>
        <taxon>Anaerolineae</taxon>
        <taxon>Anaerolineales</taxon>
        <taxon>Anaerolineaceae</taxon>
        <taxon>Bellilinea</taxon>
    </lineage>
</organism>
<dbReference type="Pfam" id="PF00082">
    <property type="entry name" value="Peptidase_S8"/>
    <property type="match status" value="1"/>
</dbReference>
<dbReference type="AlphaFoldDB" id="A0A7C4KZQ9"/>
<feature type="active site" description="Charge relay system" evidence="5 6">
    <location>
        <position position="202"/>
    </location>
</feature>
<dbReference type="PRINTS" id="PR00723">
    <property type="entry name" value="SUBTILISIN"/>
</dbReference>
<evidence type="ECO:0000256" key="7">
    <source>
        <dbReference type="RuleBase" id="RU003355"/>
    </source>
</evidence>
<evidence type="ECO:0000256" key="6">
    <source>
        <dbReference type="PROSITE-ProRule" id="PRU01240"/>
    </source>
</evidence>
<dbReference type="PANTHER" id="PTHR43806">
    <property type="entry name" value="PEPTIDASE S8"/>
    <property type="match status" value="1"/>
</dbReference>
<dbReference type="PANTHER" id="PTHR43806:SF11">
    <property type="entry name" value="CEREVISIN-RELATED"/>
    <property type="match status" value="1"/>
</dbReference>
<dbReference type="EMBL" id="DSXR01000065">
    <property type="protein sequence ID" value="HGS87260.1"/>
    <property type="molecule type" value="Genomic_DNA"/>
</dbReference>
<keyword evidence="2 6" id="KW-0645">Protease</keyword>
<gene>
    <name evidence="9" type="ORF">ENT17_06525</name>
</gene>
<evidence type="ECO:0000259" key="8">
    <source>
        <dbReference type="Pfam" id="PF00082"/>
    </source>
</evidence>
<dbReference type="InterPro" id="IPR023827">
    <property type="entry name" value="Peptidase_S8_Asp-AS"/>
</dbReference>
<dbReference type="PROSITE" id="PS00138">
    <property type="entry name" value="SUBTILASE_SER"/>
    <property type="match status" value="1"/>
</dbReference>
<dbReference type="InterPro" id="IPR022398">
    <property type="entry name" value="Peptidase_S8_His-AS"/>
</dbReference>
<dbReference type="InterPro" id="IPR050131">
    <property type="entry name" value="Peptidase_S8_subtilisin-like"/>
</dbReference>
<evidence type="ECO:0000256" key="2">
    <source>
        <dbReference type="ARBA" id="ARBA00022670"/>
    </source>
</evidence>
<reference evidence="9" key="1">
    <citation type="journal article" date="2020" name="mSystems">
        <title>Genome- and Community-Level Interaction Insights into Carbon Utilization and Element Cycling Functions of Hydrothermarchaeota in Hydrothermal Sediment.</title>
        <authorList>
            <person name="Zhou Z."/>
            <person name="Liu Y."/>
            <person name="Xu W."/>
            <person name="Pan J."/>
            <person name="Luo Z.H."/>
            <person name="Li M."/>
        </authorList>
    </citation>
    <scope>NUCLEOTIDE SEQUENCE [LARGE SCALE GENOMIC DNA]</scope>
    <source>
        <strain evidence="9">SpSt-556</strain>
    </source>
</reference>
<dbReference type="InterPro" id="IPR036852">
    <property type="entry name" value="Peptidase_S8/S53_dom_sf"/>
</dbReference>
<dbReference type="PROSITE" id="PS51892">
    <property type="entry name" value="SUBTILASE"/>
    <property type="match status" value="1"/>
</dbReference>
<sequence length="1132" mass="119493">MSKKYRLWYAILAGLLVLSLGFGTPLPSAQAQGGNPPRASLPDDVELMPGIRELLSNPNQPVYIVVELQSEPATVVYGRFKGVRAESELAATTQAQVERVKQEQQVFLDALLSEGILPTLAPQPGDEEFFVYQVQRVYNGVALRVHAGRIEQITRLPGVKAIHRLTLKELDHTSSVPLIKAPEVWNLGLGNKGDGIKVGIIDTGIDYLHLNFGGPGTPAAYAANDTTVVGDVPNYPGAKIAGGYDFVGDNYDAGSTTPAQQIPQPDSDPMDCNGHGSHVAGTVGGYGIYRPTPTTKATYPGPYGPGMYGAVDFALGPGVAPGAQLYALRVFGCSGSTAVTDVAIEWAVDPNGDGIFTDRLDVINMSLGAGFGSEYDTSAIASNNAAEAGVVVVASAGNSYNTHYITGSPGVATRAISVASSVDAGEPYDGFEVTAAPLAHSAIIGPHPSSNSANYDWYANPDTTAPLKLPPTGNLGGCSTFPAGYFTGTIALIDWTLTSGGGNECGSATRTTNVQNAGGLGVIMVYPAATLPIAIAGNAAIPATITIQPVGDALKAALADGAVTVRLTKDYNASLLILDPAQVDTVSAFSSRGPRRVDNALKPDLAAPGQSIASTDALTGSGATSLNGTSMAAPHVAGMMALLRQLRPTWSVAELKALAMNTANYDLYVGPGQTGTKHAPSRVGTGRVDAQQAASSFVVMYNAEDEGMVSVSFRDVKVVTTVQAEKQIKVVNKHPSQSFTYAVGLENRLTVPGVTYQVLNLDNTPLTSLTLAPNQTFTFKVRMTADASLMTHVKDAALAATQAGVARHFLSEAAALVKLTPPSSAAYPALRLTVYSVPRAASAMDALTPQVNLSLYNPTGTFDVVLDGTPVSDPNVPSLVTAFEWLGEDTDNTAVPNQLRHVDIRHVGVMSDSNYNSLANTYVYFAIVTDKAWTTPNEVEFDVYIDVDQDGTDDFVLYNTALSENNQRTDVYVGRLLKINSSFTGGVSSALYFLNGFPANAAETSPLNTNVVFMWISATDIGLTSTDGMFDFYIETYSRDQEDDLAVDTTELYTYDALNPAIDTINTTGDALTGVAVFFDEPSTLTFGYDLTNFPAVQPKGVLLMHHHNAQTKAEAIPFSIGYFQYLPVIGK</sequence>
<dbReference type="InterPro" id="IPR023828">
    <property type="entry name" value="Peptidase_S8_Ser-AS"/>
</dbReference>